<evidence type="ECO:0000256" key="8">
    <source>
        <dbReference type="ARBA" id="ARBA00034317"/>
    </source>
</evidence>
<dbReference type="EC" id="1.14.14.21" evidence="9"/>
<keyword evidence="6" id="KW-0503">Monooxygenase</keyword>
<evidence type="ECO:0000256" key="3">
    <source>
        <dbReference type="ARBA" id="ARBA00022643"/>
    </source>
</evidence>
<dbReference type="AlphaFoldDB" id="A0A1M6TP89"/>
<dbReference type="Pfam" id="PF08028">
    <property type="entry name" value="Acyl-CoA_dh_2"/>
    <property type="match status" value="1"/>
</dbReference>
<protein>
    <recommendedName>
        <fullName evidence="10">Dibenzothiophene monooxygenase</fullName>
        <ecNumber evidence="9">1.14.14.21</ecNumber>
    </recommendedName>
</protein>
<evidence type="ECO:0000256" key="10">
    <source>
        <dbReference type="ARBA" id="ARBA00034345"/>
    </source>
</evidence>
<dbReference type="InterPro" id="IPR013786">
    <property type="entry name" value="AcylCoA_DH/ox_N"/>
</dbReference>
<feature type="domain" description="Acyl-CoA dehydrogenase C-terminal" evidence="16">
    <location>
        <begin position="268"/>
        <end position="380"/>
    </location>
</feature>
<dbReference type="Pfam" id="PF02770">
    <property type="entry name" value="Acyl-CoA_dh_M"/>
    <property type="match status" value="1"/>
</dbReference>
<evidence type="ECO:0000259" key="15">
    <source>
        <dbReference type="Pfam" id="PF02771"/>
    </source>
</evidence>
<dbReference type="SUPFAM" id="SSF56645">
    <property type="entry name" value="Acyl-CoA dehydrogenase NM domain-like"/>
    <property type="match status" value="1"/>
</dbReference>
<comment type="catalytic activity">
    <reaction evidence="11">
        <text>dibenzothiophene + FMNH2 + O2 = dibenzothiophene 5-oxide + FMN + H2O + H(+)</text>
        <dbReference type="Rhea" id="RHEA:49076"/>
        <dbReference type="ChEBI" id="CHEBI:15377"/>
        <dbReference type="ChEBI" id="CHEBI:15378"/>
        <dbReference type="ChEBI" id="CHEBI:15379"/>
        <dbReference type="ChEBI" id="CHEBI:23681"/>
        <dbReference type="ChEBI" id="CHEBI:23683"/>
        <dbReference type="ChEBI" id="CHEBI:57618"/>
        <dbReference type="ChEBI" id="CHEBI:58210"/>
    </reaction>
</comment>
<comment type="catalytic activity">
    <reaction evidence="13">
        <text>dibenzothiophene + 2 FMNH2 + 2 O2 = dibenzothiophene 5,5-dioxide + 2 FMN + 2 H2O + 2 H(+)</text>
        <dbReference type="Rhea" id="RHEA:49072"/>
        <dbReference type="ChEBI" id="CHEBI:15377"/>
        <dbReference type="ChEBI" id="CHEBI:15378"/>
        <dbReference type="ChEBI" id="CHEBI:15379"/>
        <dbReference type="ChEBI" id="CHEBI:23681"/>
        <dbReference type="ChEBI" id="CHEBI:57618"/>
        <dbReference type="ChEBI" id="CHEBI:58210"/>
        <dbReference type="ChEBI" id="CHEBI:90356"/>
        <dbReference type="EC" id="1.14.14.21"/>
    </reaction>
</comment>
<dbReference type="GO" id="GO:0004497">
    <property type="term" value="F:monooxygenase activity"/>
    <property type="evidence" value="ECO:0007669"/>
    <property type="project" value="UniProtKB-KW"/>
</dbReference>
<evidence type="ECO:0000256" key="12">
    <source>
        <dbReference type="ARBA" id="ARBA00048445"/>
    </source>
</evidence>
<comment type="catalytic activity">
    <reaction evidence="12">
        <text>dibenzothiophene 5-oxide + FMNH2 + O2 = dibenzothiophene 5,5-dioxide + FMN + H2O + H(+)</text>
        <dbReference type="Rhea" id="RHEA:49080"/>
        <dbReference type="ChEBI" id="CHEBI:15377"/>
        <dbReference type="ChEBI" id="CHEBI:15378"/>
        <dbReference type="ChEBI" id="CHEBI:15379"/>
        <dbReference type="ChEBI" id="CHEBI:23683"/>
        <dbReference type="ChEBI" id="CHEBI:57618"/>
        <dbReference type="ChEBI" id="CHEBI:58210"/>
        <dbReference type="ChEBI" id="CHEBI:90356"/>
    </reaction>
</comment>
<evidence type="ECO:0000256" key="4">
    <source>
        <dbReference type="ARBA" id="ARBA00022741"/>
    </source>
</evidence>
<dbReference type="EMBL" id="FRAP01000008">
    <property type="protein sequence ID" value="SHK58740.1"/>
    <property type="molecule type" value="Genomic_DNA"/>
</dbReference>
<organism evidence="17 18">
    <name type="scientific">Pseudonocardia thermophila</name>
    <dbReference type="NCBI Taxonomy" id="1848"/>
    <lineage>
        <taxon>Bacteria</taxon>
        <taxon>Bacillati</taxon>
        <taxon>Actinomycetota</taxon>
        <taxon>Actinomycetes</taxon>
        <taxon>Pseudonocardiales</taxon>
        <taxon>Pseudonocardiaceae</taxon>
        <taxon>Pseudonocardia</taxon>
    </lineage>
</organism>
<comment type="similarity">
    <text evidence="8">Belongs to the DszC flavin monooxygenase family.</text>
</comment>
<evidence type="ECO:0000259" key="16">
    <source>
        <dbReference type="Pfam" id="PF08028"/>
    </source>
</evidence>
<evidence type="ECO:0000259" key="14">
    <source>
        <dbReference type="Pfam" id="PF02770"/>
    </source>
</evidence>
<gene>
    <name evidence="17" type="ORF">SAMN05443637_108161</name>
</gene>
<dbReference type="Proteomes" id="UP000184363">
    <property type="component" value="Unassembled WGS sequence"/>
</dbReference>
<dbReference type="InterPro" id="IPR046373">
    <property type="entry name" value="Acyl-CoA_Oxase/DH_mid-dom_sf"/>
</dbReference>
<dbReference type="InterPro" id="IPR006091">
    <property type="entry name" value="Acyl-CoA_Oxase/DH_mid-dom"/>
</dbReference>
<keyword evidence="2" id="KW-0285">Flavoprotein</keyword>
<dbReference type="PANTHER" id="PTHR43884:SF12">
    <property type="entry name" value="ISOVALERYL-COA DEHYDROGENASE, MITOCHONDRIAL-RELATED"/>
    <property type="match status" value="1"/>
</dbReference>
<dbReference type="PIRSF" id="PIRSF016578">
    <property type="entry name" value="HsaA"/>
    <property type="match status" value="1"/>
</dbReference>
<dbReference type="InterPro" id="IPR036250">
    <property type="entry name" value="AcylCo_DH-like_C"/>
</dbReference>
<keyword evidence="4" id="KW-0547">Nucleotide-binding</keyword>
<dbReference type="Gene3D" id="1.10.540.10">
    <property type="entry name" value="Acyl-CoA dehydrogenase/oxidase, N-terminal domain"/>
    <property type="match status" value="1"/>
</dbReference>
<dbReference type="Pfam" id="PF02771">
    <property type="entry name" value="Acyl-CoA_dh_N"/>
    <property type="match status" value="1"/>
</dbReference>
<keyword evidence="3" id="KW-0288">FMN</keyword>
<sequence length="405" mass="42760">MLVAAVHFVNYSTLARSVTVVGMTTMQITEPLTDEDVRALAADMGRVAAPYEAEHDRDATFVSEAYTAMTERGYLRLAVPADLGGLGATPRQLLIAQEELGSWSGAAALATTMHHYLTLVQVWRRRRGAPDAEGVLRRVAEDGLIMATSGGSDWVCPTTIATPVDGGYLFDGRKSFCSQAPVASVISTSAVLGAPGPDAVVLHAGVPLSAPGVRIEETWDTLGMRGTASHDVVFDGVFVPAEKIMGTRPYGELAGPLLVAAIHFAPIAGAAYLGVARGAAEEAVRIANRRGRYGAVRQAGEMFARLRVARWALQAALAEVGDDPAADEAALETVMTAKRHAVTEARAVTDLALELAGGPAFHRSSPLERAYRDVRGGPFHPLTPEATLELVGRRAFALLTEGAQA</sequence>
<evidence type="ECO:0000256" key="6">
    <source>
        <dbReference type="ARBA" id="ARBA00023033"/>
    </source>
</evidence>
<evidence type="ECO:0000256" key="1">
    <source>
        <dbReference type="ARBA" id="ARBA00004496"/>
    </source>
</evidence>
<evidence type="ECO:0000256" key="11">
    <source>
        <dbReference type="ARBA" id="ARBA00047859"/>
    </source>
</evidence>
<dbReference type="GO" id="GO:0050660">
    <property type="term" value="F:flavin adenine dinucleotide binding"/>
    <property type="evidence" value="ECO:0007669"/>
    <property type="project" value="InterPro"/>
</dbReference>
<dbReference type="InterPro" id="IPR009100">
    <property type="entry name" value="AcylCoA_DH/oxidase_NM_dom_sf"/>
</dbReference>
<proteinExistence type="inferred from homology"/>
<dbReference type="STRING" id="1848.SAMN05443637_108161"/>
<dbReference type="CDD" id="cd00567">
    <property type="entry name" value="ACAD"/>
    <property type="match status" value="1"/>
</dbReference>
<evidence type="ECO:0000256" key="5">
    <source>
        <dbReference type="ARBA" id="ARBA00023002"/>
    </source>
</evidence>
<dbReference type="PANTHER" id="PTHR43884">
    <property type="entry name" value="ACYL-COA DEHYDROGENASE"/>
    <property type="match status" value="1"/>
</dbReference>
<dbReference type="GO" id="GO:0005737">
    <property type="term" value="C:cytoplasm"/>
    <property type="evidence" value="ECO:0007669"/>
    <property type="project" value="UniProtKB-SubCell"/>
</dbReference>
<evidence type="ECO:0000313" key="18">
    <source>
        <dbReference type="Proteomes" id="UP000184363"/>
    </source>
</evidence>
<evidence type="ECO:0000256" key="2">
    <source>
        <dbReference type="ARBA" id="ARBA00022630"/>
    </source>
</evidence>
<comment type="subcellular location">
    <subcellularLocation>
        <location evidence="1">Cytoplasm</location>
    </subcellularLocation>
</comment>
<dbReference type="GO" id="GO:0008470">
    <property type="term" value="F:3-methylbutanoyl-CoA dehydrogenase activity"/>
    <property type="evidence" value="ECO:0007669"/>
    <property type="project" value="TreeGrafter"/>
</dbReference>
<dbReference type="SUPFAM" id="SSF47203">
    <property type="entry name" value="Acyl-CoA dehydrogenase C-terminal domain-like"/>
    <property type="match status" value="1"/>
</dbReference>
<reference evidence="17 18" key="1">
    <citation type="submission" date="2016-11" db="EMBL/GenBank/DDBJ databases">
        <authorList>
            <person name="Jaros S."/>
            <person name="Januszkiewicz K."/>
            <person name="Wedrychowicz H."/>
        </authorList>
    </citation>
    <scope>NUCLEOTIDE SEQUENCE [LARGE SCALE GENOMIC DNA]</scope>
    <source>
        <strain evidence="17 18">DSM 43832</strain>
    </source>
</reference>
<dbReference type="Gene3D" id="1.20.140.10">
    <property type="entry name" value="Butyryl-CoA Dehydrogenase, subunit A, domain 3"/>
    <property type="match status" value="1"/>
</dbReference>
<dbReference type="InterPro" id="IPR013107">
    <property type="entry name" value="Acyl-CoA_DH_C"/>
</dbReference>
<evidence type="ECO:0000313" key="17">
    <source>
        <dbReference type="EMBL" id="SHK58740.1"/>
    </source>
</evidence>
<accession>A0A1M6TP89</accession>
<comment type="pathway">
    <text evidence="7">Sulfur metabolism; dibenzothiophene degradation.</text>
</comment>
<dbReference type="GO" id="GO:0006552">
    <property type="term" value="P:L-leucine catabolic process"/>
    <property type="evidence" value="ECO:0007669"/>
    <property type="project" value="TreeGrafter"/>
</dbReference>
<dbReference type="Gene3D" id="2.40.110.10">
    <property type="entry name" value="Butyryl-CoA Dehydrogenase, subunit A, domain 2"/>
    <property type="match status" value="1"/>
</dbReference>
<keyword evidence="18" id="KW-1185">Reference proteome</keyword>
<evidence type="ECO:0000256" key="13">
    <source>
        <dbReference type="ARBA" id="ARBA00049456"/>
    </source>
</evidence>
<feature type="domain" description="Acyl-CoA dehydrogenase/oxidase N-terminal" evidence="15">
    <location>
        <begin position="46"/>
        <end position="118"/>
    </location>
</feature>
<evidence type="ECO:0000256" key="9">
    <source>
        <dbReference type="ARBA" id="ARBA00034328"/>
    </source>
</evidence>
<keyword evidence="5" id="KW-0560">Oxidoreductase</keyword>
<feature type="domain" description="Acyl-CoA oxidase/dehydrogenase middle" evidence="14">
    <location>
        <begin position="150"/>
        <end position="237"/>
    </location>
</feature>
<evidence type="ECO:0000256" key="7">
    <source>
        <dbReference type="ARBA" id="ARBA00034307"/>
    </source>
</evidence>
<name>A0A1M6TP89_PSETH</name>
<dbReference type="InterPro" id="IPR037069">
    <property type="entry name" value="AcylCoA_DH/ox_N_sf"/>
</dbReference>